<dbReference type="RefSeq" id="WP_246305899.1">
    <property type="nucleotide sequence ID" value="NZ_JACCFW010000001.1"/>
</dbReference>
<reference evidence="1 2" key="1">
    <citation type="submission" date="2020-07" db="EMBL/GenBank/DDBJ databases">
        <title>Sequencing the genomes of 1000 actinobacteria strains.</title>
        <authorList>
            <person name="Klenk H.-P."/>
        </authorList>
    </citation>
    <scope>NUCLEOTIDE SEQUENCE [LARGE SCALE GENOMIC DNA]</scope>
    <source>
        <strain evidence="1 2">DSM 29531</strain>
    </source>
</reference>
<accession>A0A853DET9</accession>
<dbReference type="AlphaFoldDB" id="A0A853DET9"/>
<keyword evidence="2" id="KW-1185">Reference proteome</keyword>
<dbReference type="InterPro" id="IPR027417">
    <property type="entry name" value="P-loop_NTPase"/>
</dbReference>
<name>A0A853DET9_9MICO</name>
<proteinExistence type="predicted"/>
<evidence type="ECO:0000313" key="2">
    <source>
        <dbReference type="Proteomes" id="UP000571817"/>
    </source>
</evidence>
<comment type="caution">
    <text evidence="1">The sequence shown here is derived from an EMBL/GenBank/DDBJ whole genome shotgun (WGS) entry which is preliminary data.</text>
</comment>
<dbReference type="EMBL" id="JACCFW010000001">
    <property type="protein sequence ID" value="NYJ74489.1"/>
    <property type="molecule type" value="Genomic_DNA"/>
</dbReference>
<dbReference type="Gene3D" id="3.40.50.300">
    <property type="entry name" value="P-loop containing nucleotide triphosphate hydrolases"/>
    <property type="match status" value="1"/>
</dbReference>
<keyword evidence="1" id="KW-0808">Transferase</keyword>
<dbReference type="SUPFAM" id="SSF52540">
    <property type="entry name" value="P-loop containing nucleoside triphosphate hydrolases"/>
    <property type="match status" value="1"/>
</dbReference>
<organism evidence="1 2">
    <name type="scientific">Allobranchiibius huperziae</name>
    <dbReference type="NCBI Taxonomy" id="1874116"/>
    <lineage>
        <taxon>Bacteria</taxon>
        <taxon>Bacillati</taxon>
        <taxon>Actinomycetota</taxon>
        <taxon>Actinomycetes</taxon>
        <taxon>Micrococcales</taxon>
        <taxon>Dermacoccaceae</taxon>
        <taxon>Allobranchiibius</taxon>
    </lineage>
</organism>
<dbReference type="Proteomes" id="UP000571817">
    <property type="component" value="Unassembled WGS sequence"/>
</dbReference>
<evidence type="ECO:0000313" key="1">
    <source>
        <dbReference type="EMBL" id="NYJ74489.1"/>
    </source>
</evidence>
<dbReference type="GO" id="GO:0016301">
    <property type="term" value="F:kinase activity"/>
    <property type="evidence" value="ECO:0007669"/>
    <property type="project" value="UniProtKB-KW"/>
</dbReference>
<sequence length="201" mass="21509">MDVGAQSFVWGANDARAGDANAVAAWARSIAELVELEAAPRPVVVAIDGRGGAGKSSLAALVAPLLDDAPVVHMDDIYPGWDGLARAVPLLVEQVLAPLARRDRASYRRYDWVAGAYAETLVVPPQRYVVVEGVGSSIGAARAYADVRVWVQAPTDLRRRRGEDRDGGGFAGHWERWAAQETSLFDADGTPEHAHLTIETG</sequence>
<keyword evidence="1" id="KW-0418">Kinase</keyword>
<gene>
    <name evidence="1" type="ORF">HNR15_001452</name>
</gene>
<protein>
    <submittedName>
        <fullName evidence="1">Uridine kinase</fullName>
    </submittedName>
</protein>